<evidence type="ECO:0000313" key="2">
    <source>
        <dbReference type="Proteomes" id="UP000187404"/>
    </source>
</evidence>
<sequence>MIREYPKRKRDLECLRRQIADFRGISDEDMIDTMYFSQPEEERVQTSGISDKTAKIATTYRDKMARINSEWYEHLERRYYELAEEVRFFESALKSLPDELSDVMTDMIIYRYTWDSLCSIYHVSRTMIAKYRRKAIWELEDMYQQREKEMVEYMLS</sequence>
<dbReference type="STRING" id="1261640.BHK98_02670"/>
<proteinExistence type="predicted"/>
<gene>
    <name evidence="1" type="ORF">BHK98_02670</name>
</gene>
<accession>A0A1Q9JL10</accession>
<dbReference type="Proteomes" id="UP000187404">
    <property type="component" value="Unassembled WGS sequence"/>
</dbReference>
<dbReference type="SUPFAM" id="SSF88659">
    <property type="entry name" value="Sigma3 and sigma4 domains of RNA polymerase sigma factors"/>
    <property type="match status" value="1"/>
</dbReference>
<dbReference type="InterPro" id="IPR013324">
    <property type="entry name" value="RNA_pol_sigma_r3/r4-like"/>
</dbReference>
<evidence type="ECO:0000313" key="1">
    <source>
        <dbReference type="EMBL" id="OLR56912.1"/>
    </source>
</evidence>
<dbReference type="AlphaFoldDB" id="A0A1Q9JL10"/>
<dbReference type="EMBL" id="MJIE01000001">
    <property type="protein sequence ID" value="OLR56912.1"/>
    <property type="molecule type" value="Genomic_DNA"/>
</dbReference>
<keyword evidence="2" id="KW-1185">Reference proteome</keyword>
<organism evidence="1 2">
    <name type="scientific">Hornefia porci</name>
    <dbReference type="NCBI Taxonomy" id="2652292"/>
    <lineage>
        <taxon>Bacteria</taxon>
        <taxon>Bacillati</taxon>
        <taxon>Bacillota</taxon>
        <taxon>Clostridia</taxon>
        <taxon>Peptostreptococcales</taxon>
        <taxon>Anaerovoracaceae</taxon>
        <taxon>Hornefia</taxon>
    </lineage>
</organism>
<name>A0A1Q9JL10_9FIRM</name>
<protein>
    <submittedName>
        <fullName evidence="1">Uncharacterized protein</fullName>
    </submittedName>
</protein>
<comment type="caution">
    <text evidence="1">The sequence shown here is derived from an EMBL/GenBank/DDBJ whole genome shotgun (WGS) entry which is preliminary data.</text>
</comment>
<reference evidence="1 2" key="1">
    <citation type="journal article" date="2016" name="Appl. Environ. Microbiol.">
        <title>Function and Phylogeny of Bacterial Butyryl Coenzyme A:Acetate Transferases and Their Diversity in the Proximal Colon of Swine.</title>
        <authorList>
            <person name="Trachsel J."/>
            <person name="Bayles D.O."/>
            <person name="Looft T."/>
            <person name="Levine U.Y."/>
            <person name="Allen H.K."/>
        </authorList>
    </citation>
    <scope>NUCLEOTIDE SEQUENCE [LARGE SCALE GENOMIC DNA]</scope>
    <source>
        <strain evidence="1 2">68-3-10</strain>
    </source>
</reference>